<sequence>MSINNIGFDIYRRLLENADWKTAAKFCTSLGKEYKEILCSNPETKQIYVKRFLSDYKPFYNLPMDKILNLIININIHPYYLYTDNDPIVQNYINTSIFKEFIIQNYIGNFPVLYSENIKLIMNIIIFLYPKKNIFINVINFLIFSNNSHFLNLIERMMQLQEPDIDIYDTYTHLLSTHNNLDKAIIRREVLKLTISYAKKEMYNLLNVGKAIPDLLNNYKEYNYVTGDDENNFIKVRSSYLLYCDPNDASNINYSNDIINLLYSKYPSILYDKYGDFWNLSNTYMIEYVITEHSNILKERYKNKINLYNNIPNTINTYRNELINFKLQDIIGVLGGEMINISQINVLIRDKIFYMAINSNNWEVVNAYLNMETIQKNINRNIFNIYAEQYISSQALWEFQTFLYKNGMYNQIISSISTSNIYQLFQIGLFNTSYNLGNNLTYLRDFILANIVK</sequence>
<name>A0A2I2L4A6_9VIRU</name>
<dbReference type="KEGG" id="vg:35382270"/>
<evidence type="ECO:0000313" key="2">
    <source>
        <dbReference type="Proteomes" id="UP000236316"/>
    </source>
</evidence>
<dbReference type="RefSeq" id="YP_009448684.1">
    <property type="nucleotide sequence ID" value="NC_036594.1"/>
</dbReference>
<protein>
    <submittedName>
        <fullName evidence="1">Uncharacterized protein</fullName>
    </submittedName>
</protein>
<dbReference type="GeneID" id="35382270"/>
<organism evidence="1">
    <name type="scientific">Orpheovirus IHUMI-LCC2</name>
    <dbReference type="NCBI Taxonomy" id="2023057"/>
    <lineage>
        <taxon>Viruses</taxon>
        <taxon>Varidnaviria</taxon>
        <taxon>Bamfordvirae</taxon>
        <taxon>Nucleocytoviricota</taxon>
        <taxon>Megaviricetes</taxon>
        <taxon>Pimascovirales</taxon>
        <taxon>Ocovirineae</taxon>
        <taxon>Orpheoviridae</taxon>
        <taxon>Alphaorpheovirus</taxon>
        <taxon>Alphaorpheovirus massiliense</taxon>
    </lineage>
</organism>
<evidence type="ECO:0000313" key="1">
    <source>
        <dbReference type="EMBL" id="SNW62382.1"/>
    </source>
</evidence>
<accession>A0A2I2L4A6</accession>
<reference evidence="1" key="1">
    <citation type="submission" date="2017-08" db="EMBL/GenBank/DDBJ databases">
        <authorList>
            <consortium name="Urmite Genomes"/>
        </authorList>
    </citation>
    <scope>NUCLEOTIDE SEQUENCE [LARGE SCALE GENOMIC DNA]</scope>
    <source>
        <strain evidence="1">IHUMI-LCC2</strain>
    </source>
</reference>
<dbReference type="EMBL" id="LT906555">
    <property type="protein sequence ID" value="SNW62382.1"/>
    <property type="molecule type" value="Genomic_DNA"/>
</dbReference>
<dbReference type="Proteomes" id="UP000236316">
    <property type="component" value="Segment"/>
</dbReference>
<keyword evidence="2" id="KW-1185">Reference proteome</keyword>
<gene>
    <name evidence="1" type="ORF">ORPV_478</name>
</gene>
<proteinExistence type="predicted"/>